<accession>A0A1I4WAM4</accession>
<proteinExistence type="predicted"/>
<protein>
    <recommendedName>
        <fullName evidence="4">TonB protein C-terminal</fullName>
    </recommendedName>
</protein>
<organism evidence="2 3">
    <name type="scientific">Paenimyroides ummariense</name>
    <dbReference type="NCBI Taxonomy" id="913024"/>
    <lineage>
        <taxon>Bacteria</taxon>
        <taxon>Pseudomonadati</taxon>
        <taxon>Bacteroidota</taxon>
        <taxon>Flavobacteriia</taxon>
        <taxon>Flavobacteriales</taxon>
        <taxon>Flavobacteriaceae</taxon>
        <taxon>Paenimyroides</taxon>
    </lineage>
</organism>
<dbReference type="OrthoDB" id="9812355at2"/>
<keyword evidence="1" id="KW-0732">Signal</keyword>
<feature type="signal peptide" evidence="1">
    <location>
        <begin position="1"/>
        <end position="19"/>
    </location>
</feature>
<reference evidence="3" key="1">
    <citation type="submission" date="2016-10" db="EMBL/GenBank/DDBJ databases">
        <authorList>
            <person name="Varghese N."/>
            <person name="Submissions S."/>
        </authorList>
    </citation>
    <scope>NUCLEOTIDE SEQUENCE [LARGE SCALE GENOMIC DNA]</scope>
    <source>
        <strain evidence="3">DS-12</strain>
    </source>
</reference>
<keyword evidence="3" id="KW-1185">Reference proteome</keyword>
<evidence type="ECO:0008006" key="4">
    <source>
        <dbReference type="Google" id="ProtNLM"/>
    </source>
</evidence>
<evidence type="ECO:0000313" key="3">
    <source>
        <dbReference type="Proteomes" id="UP000199036"/>
    </source>
</evidence>
<evidence type="ECO:0000256" key="1">
    <source>
        <dbReference type="SAM" id="SignalP"/>
    </source>
</evidence>
<name>A0A1I4WAM4_9FLAO</name>
<dbReference type="RefSeq" id="WP_091517476.1">
    <property type="nucleotide sequence ID" value="NZ_FOVI01000001.1"/>
</dbReference>
<dbReference type="EMBL" id="FOVI01000001">
    <property type="protein sequence ID" value="SFN10009.1"/>
    <property type="molecule type" value="Genomic_DNA"/>
</dbReference>
<gene>
    <name evidence="2" type="ORF">SAMN05421741_101121</name>
</gene>
<dbReference type="Proteomes" id="UP000199036">
    <property type="component" value="Unassembled WGS sequence"/>
</dbReference>
<dbReference type="AlphaFoldDB" id="A0A1I4WAM4"/>
<sequence length="150" mass="16856">MKTKIAYLFFVLFSVTLNAQNSAPEKKVTVREIPVYRDVDVMATYRGGYAVILKQIEDATKNCKRGSFKGKDTTIIIDVLITDKGKVAKVEFVKADVTLCNEAIENAIKDGNQWVPGRIENKPVNSYLQLTVNLSNGRDSRNMNVINRLQ</sequence>
<feature type="chain" id="PRO_5011499082" description="TonB protein C-terminal" evidence="1">
    <location>
        <begin position="20"/>
        <end position="150"/>
    </location>
</feature>
<dbReference type="STRING" id="913024.SAMN05421741_101121"/>
<evidence type="ECO:0000313" key="2">
    <source>
        <dbReference type="EMBL" id="SFN10009.1"/>
    </source>
</evidence>
<dbReference type="Gene3D" id="3.30.1150.10">
    <property type="match status" value="1"/>
</dbReference>